<keyword evidence="2" id="KW-0813">Transport</keyword>
<dbReference type="GO" id="GO:0046872">
    <property type="term" value="F:metal ion binding"/>
    <property type="evidence" value="ECO:0007669"/>
    <property type="project" value="InterPro"/>
</dbReference>
<feature type="region of interest" description="Disordered" evidence="5">
    <location>
        <begin position="109"/>
        <end position="135"/>
    </location>
</feature>
<reference evidence="7 8" key="1">
    <citation type="submission" date="2017-10" db="EMBL/GenBank/DDBJ databases">
        <title>Genomics of the genus Arcobacter.</title>
        <authorList>
            <person name="Perez-Cataluna A."/>
            <person name="Figueras M.J."/>
        </authorList>
    </citation>
    <scope>NUCLEOTIDE SEQUENCE [LARGE SCALE GENOMIC DNA]</scope>
    <source>
        <strain evidence="7 8">CECT 8993</strain>
    </source>
</reference>
<evidence type="ECO:0000256" key="4">
    <source>
        <dbReference type="SAM" id="Coils"/>
    </source>
</evidence>
<feature type="chain" id="PRO_5020836266" evidence="6">
    <location>
        <begin position="18"/>
        <end position="296"/>
    </location>
</feature>
<dbReference type="SUPFAM" id="SSF53807">
    <property type="entry name" value="Helical backbone' metal receptor"/>
    <property type="match status" value="1"/>
</dbReference>
<evidence type="ECO:0000313" key="7">
    <source>
        <dbReference type="EMBL" id="RXJ67700.1"/>
    </source>
</evidence>
<evidence type="ECO:0000256" key="2">
    <source>
        <dbReference type="ARBA" id="ARBA00022448"/>
    </source>
</evidence>
<evidence type="ECO:0000256" key="5">
    <source>
        <dbReference type="SAM" id="MobiDB-lite"/>
    </source>
</evidence>
<keyword evidence="3 6" id="KW-0732">Signal</keyword>
<evidence type="ECO:0000256" key="3">
    <source>
        <dbReference type="ARBA" id="ARBA00022729"/>
    </source>
</evidence>
<dbReference type="InterPro" id="IPR050492">
    <property type="entry name" value="Bact_metal-bind_prot9"/>
</dbReference>
<keyword evidence="4" id="KW-0175">Coiled coil</keyword>
<feature type="coiled-coil region" evidence="4">
    <location>
        <begin position="167"/>
        <end position="194"/>
    </location>
</feature>
<dbReference type="Pfam" id="PF01297">
    <property type="entry name" value="ZnuA"/>
    <property type="match status" value="1"/>
</dbReference>
<comment type="caution">
    <text evidence="7">The sequence shown here is derived from an EMBL/GenBank/DDBJ whole genome shotgun (WGS) entry which is preliminary data.</text>
</comment>
<evidence type="ECO:0000313" key="8">
    <source>
        <dbReference type="Proteomes" id="UP000290172"/>
    </source>
</evidence>
<dbReference type="EMBL" id="PDKJ01000008">
    <property type="protein sequence ID" value="RXJ67700.1"/>
    <property type="molecule type" value="Genomic_DNA"/>
</dbReference>
<accession>A0A4Q0YBI6</accession>
<dbReference type="AlphaFoldDB" id="A0A4Q0YBI6"/>
<dbReference type="Proteomes" id="UP000290172">
    <property type="component" value="Unassembled WGS sequence"/>
</dbReference>
<name>A0A4Q0YBI6_9BACT</name>
<sequence>MKLILTLLVIFSTFAFANEVTVSILPQKYFVEKIAKDKMKVNVMVQPASSPATYEPKTSQMKNLSKSLAYFSIGVPFEKAWLDRFENANKTMLMVDTSKGIEKLVMAAHHHEDEHEHEKEHHEKDEPNHDEHEHSGLDPHIWLDPILVKIQAQNIYETLVKIDAKNSDFYKKNLDSFLLELDNLNEKIASILKDYDDKAFMVFHPSWGYFSKRYHLEQISIEIQGKEPKPAQLVELVEEAEKHNIKIVFVAPQFSQKGAKTVSKSINGNVAVIDPLSEKWDENLIKVANEIAKSYK</sequence>
<dbReference type="InterPro" id="IPR006127">
    <property type="entry name" value="ZnuA-like"/>
</dbReference>
<dbReference type="PANTHER" id="PTHR42953:SF3">
    <property type="entry name" value="HIGH-AFFINITY ZINC UPTAKE SYSTEM PROTEIN ZNUA"/>
    <property type="match status" value="1"/>
</dbReference>
<comment type="similarity">
    <text evidence="1">Belongs to the bacterial solute-binding protein 9 family.</text>
</comment>
<evidence type="ECO:0000256" key="6">
    <source>
        <dbReference type="SAM" id="SignalP"/>
    </source>
</evidence>
<protein>
    <submittedName>
        <fullName evidence="7">Cation ABC transporter substrate-binding protein</fullName>
    </submittedName>
</protein>
<gene>
    <name evidence="7" type="ORF">CRV08_10040</name>
</gene>
<organism evidence="7 8">
    <name type="scientific">Halarcobacter ebronensis</name>
    <dbReference type="NCBI Taxonomy" id="1462615"/>
    <lineage>
        <taxon>Bacteria</taxon>
        <taxon>Pseudomonadati</taxon>
        <taxon>Campylobacterota</taxon>
        <taxon>Epsilonproteobacteria</taxon>
        <taxon>Campylobacterales</taxon>
        <taxon>Arcobacteraceae</taxon>
        <taxon>Halarcobacter</taxon>
    </lineage>
</organism>
<dbReference type="Gene3D" id="3.40.50.1980">
    <property type="entry name" value="Nitrogenase molybdenum iron protein domain"/>
    <property type="match status" value="2"/>
</dbReference>
<dbReference type="RefSeq" id="WP_128981679.1">
    <property type="nucleotide sequence ID" value="NZ_PDKJ01000008.1"/>
</dbReference>
<dbReference type="GO" id="GO:0030001">
    <property type="term" value="P:metal ion transport"/>
    <property type="evidence" value="ECO:0007669"/>
    <property type="project" value="InterPro"/>
</dbReference>
<dbReference type="PANTHER" id="PTHR42953">
    <property type="entry name" value="HIGH-AFFINITY ZINC UPTAKE SYSTEM PROTEIN ZNUA-RELATED"/>
    <property type="match status" value="1"/>
</dbReference>
<feature type="signal peptide" evidence="6">
    <location>
        <begin position="1"/>
        <end position="17"/>
    </location>
</feature>
<proteinExistence type="inferred from homology"/>
<evidence type="ECO:0000256" key="1">
    <source>
        <dbReference type="ARBA" id="ARBA00011028"/>
    </source>
</evidence>